<organism evidence="1 2">
    <name type="scientific">Caulochytrium protostelioides</name>
    <dbReference type="NCBI Taxonomy" id="1555241"/>
    <lineage>
        <taxon>Eukaryota</taxon>
        <taxon>Fungi</taxon>
        <taxon>Fungi incertae sedis</taxon>
        <taxon>Chytridiomycota</taxon>
        <taxon>Chytridiomycota incertae sedis</taxon>
        <taxon>Chytridiomycetes</taxon>
        <taxon>Caulochytriales</taxon>
        <taxon>Caulochytriaceae</taxon>
        <taxon>Caulochytrium</taxon>
    </lineage>
</organism>
<dbReference type="Proteomes" id="UP000268535">
    <property type="component" value="Unassembled WGS sequence"/>
</dbReference>
<feature type="non-terminal residue" evidence="1">
    <location>
        <position position="144"/>
    </location>
</feature>
<evidence type="ECO:0000313" key="2">
    <source>
        <dbReference type="Proteomes" id="UP000268535"/>
    </source>
</evidence>
<dbReference type="GO" id="GO:0005085">
    <property type="term" value="F:guanyl-nucleotide exchange factor activity"/>
    <property type="evidence" value="ECO:0007669"/>
    <property type="project" value="TreeGrafter"/>
</dbReference>
<dbReference type="GO" id="GO:0003743">
    <property type="term" value="F:translation initiation factor activity"/>
    <property type="evidence" value="ECO:0007669"/>
    <property type="project" value="TreeGrafter"/>
</dbReference>
<sequence>MRPASVNHRSQPKGEEFMVCMDATTQQCLHYEYMEHYLPKRKIRMDLETLKGHPDLLLRRDLIDPGIDICSVDVPALFTENFDYQQIRQHFVRGILESDLLGKKIYIDVAESVYANNVSSPQMYNAVSMDILSRWTWPVVPDSN</sequence>
<dbReference type="GO" id="GO:0031369">
    <property type="term" value="F:translation initiation factor binding"/>
    <property type="evidence" value="ECO:0007669"/>
    <property type="project" value="TreeGrafter"/>
</dbReference>
<accession>A0A4V1ISX3</accession>
<proteinExistence type="predicted"/>
<dbReference type="InterPro" id="IPR051956">
    <property type="entry name" value="eIF2B_epsilon"/>
</dbReference>
<dbReference type="EMBL" id="ML013323">
    <property type="protein sequence ID" value="RKO95057.1"/>
    <property type="molecule type" value="Genomic_DNA"/>
</dbReference>
<protein>
    <submittedName>
        <fullName evidence="1">Uncharacterized protein</fullName>
    </submittedName>
</protein>
<gene>
    <name evidence="1" type="ORF">CAUPRSCDRAFT_9413</name>
</gene>
<reference evidence="2" key="1">
    <citation type="journal article" date="2018" name="Nat. Microbiol.">
        <title>Leveraging single-cell genomics to expand the fungal tree of life.</title>
        <authorList>
            <person name="Ahrendt S.R."/>
            <person name="Quandt C.A."/>
            <person name="Ciobanu D."/>
            <person name="Clum A."/>
            <person name="Salamov A."/>
            <person name="Andreopoulos B."/>
            <person name="Cheng J.F."/>
            <person name="Woyke T."/>
            <person name="Pelin A."/>
            <person name="Henrissat B."/>
            <person name="Reynolds N.K."/>
            <person name="Benny G.L."/>
            <person name="Smith M.E."/>
            <person name="James T.Y."/>
            <person name="Grigoriev I.V."/>
        </authorList>
    </citation>
    <scope>NUCLEOTIDE SEQUENCE [LARGE SCALE GENOMIC DNA]</scope>
    <source>
        <strain evidence="2">ATCC 52028</strain>
    </source>
</reference>
<evidence type="ECO:0000313" key="1">
    <source>
        <dbReference type="EMBL" id="RKO95057.1"/>
    </source>
</evidence>
<dbReference type="PANTHER" id="PTHR45887">
    <property type="entry name" value="TRANSLATION INITIATION FACTOR EIF-2B SUBUNIT EPSILON"/>
    <property type="match status" value="1"/>
</dbReference>
<dbReference type="GO" id="GO:0005851">
    <property type="term" value="C:eukaryotic translation initiation factor 2B complex"/>
    <property type="evidence" value="ECO:0007669"/>
    <property type="project" value="TreeGrafter"/>
</dbReference>
<dbReference type="AlphaFoldDB" id="A0A4V1ISX3"/>
<dbReference type="PANTHER" id="PTHR45887:SF1">
    <property type="entry name" value="TRANSLATION INITIATION FACTOR EIF-2B SUBUNIT EPSILON"/>
    <property type="match status" value="1"/>
</dbReference>
<name>A0A4V1ISX3_9FUNG</name>